<keyword evidence="3" id="KW-1133">Transmembrane helix</keyword>
<reference evidence="5" key="1">
    <citation type="journal article" date="2019" name="Int. J. Syst. Evol. Microbiol.">
        <title>The Global Catalogue of Microorganisms (GCM) 10K type strain sequencing project: providing services to taxonomists for standard genome sequencing and annotation.</title>
        <authorList>
            <consortium name="The Broad Institute Genomics Platform"/>
            <consortium name="The Broad Institute Genome Sequencing Center for Infectious Disease"/>
            <person name="Wu L."/>
            <person name="Ma J."/>
        </authorList>
    </citation>
    <scope>NUCLEOTIDE SEQUENCE [LARGE SCALE GENOMIC DNA]</scope>
    <source>
        <strain evidence="5">KCTC 42280</strain>
    </source>
</reference>
<comment type="caution">
    <text evidence="4">The sequence shown here is derived from an EMBL/GenBank/DDBJ whole genome shotgun (WGS) entry which is preliminary data.</text>
</comment>
<dbReference type="Proteomes" id="UP000610203">
    <property type="component" value="Unassembled WGS sequence"/>
</dbReference>
<dbReference type="PANTHER" id="PTHR30093">
    <property type="entry name" value="GENERAL SECRETION PATHWAY PROTEIN G"/>
    <property type="match status" value="1"/>
</dbReference>
<evidence type="ECO:0000313" key="4">
    <source>
        <dbReference type="EMBL" id="GHD30509.1"/>
    </source>
</evidence>
<dbReference type="PANTHER" id="PTHR30093:SF34">
    <property type="entry name" value="PREPILIN PEPTIDASE-DEPENDENT PROTEIN D"/>
    <property type="match status" value="1"/>
</dbReference>
<accession>A0ABQ3GRA1</accession>
<keyword evidence="5" id="KW-1185">Reference proteome</keyword>
<dbReference type="InterPro" id="IPR045584">
    <property type="entry name" value="Pilin-like"/>
</dbReference>
<dbReference type="InterPro" id="IPR012902">
    <property type="entry name" value="N_methyl_site"/>
</dbReference>
<proteinExistence type="inferred from homology"/>
<feature type="transmembrane region" description="Helical" evidence="3">
    <location>
        <begin position="7"/>
        <end position="29"/>
    </location>
</feature>
<dbReference type="RefSeq" id="WP_189583008.1">
    <property type="nucleotide sequence ID" value="NZ_BMZR01000002.1"/>
</dbReference>
<dbReference type="SUPFAM" id="SSF54523">
    <property type="entry name" value="Pili subunits"/>
    <property type="match status" value="1"/>
</dbReference>
<gene>
    <name evidence="4" type="ORF">GCM10016272_11330</name>
</gene>
<dbReference type="EMBL" id="BMZR01000002">
    <property type="protein sequence ID" value="GHD30509.1"/>
    <property type="molecule type" value="Genomic_DNA"/>
</dbReference>
<keyword evidence="3" id="KW-0812">Transmembrane</keyword>
<protein>
    <recommendedName>
        <fullName evidence="6">Prepilin-type N-terminal cleavage/methylation domain-containing protein</fullName>
    </recommendedName>
</protein>
<evidence type="ECO:0000256" key="2">
    <source>
        <dbReference type="ARBA" id="ARBA00022481"/>
    </source>
</evidence>
<organism evidence="4 5">
    <name type="scientific">Psychrobacter glaciei</name>
    <dbReference type="NCBI Taxonomy" id="619771"/>
    <lineage>
        <taxon>Bacteria</taxon>
        <taxon>Pseudomonadati</taxon>
        <taxon>Pseudomonadota</taxon>
        <taxon>Gammaproteobacteria</taxon>
        <taxon>Moraxellales</taxon>
        <taxon>Moraxellaceae</taxon>
        <taxon>Psychrobacter</taxon>
    </lineage>
</organism>
<keyword evidence="3" id="KW-0472">Membrane</keyword>
<dbReference type="Pfam" id="PF07963">
    <property type="entry name" value="N_methyl"/>
    <property type="match status" value="1"/>
</dbReference>
<dbReference type="Gene3D" id="3.30.700.10">
    <property type="entry name" value="Glycoprotein, Type 4 Pilin"/>
    <property type="match status" value="1"/>
</dbReference>
<keyword evidence="2" id="KW-0488">Methylation</keyword>
<name>A0ABQ3GRA1_9GAMM</name>
<evidence type="ECO:0000256" key="3">
    <source>
        <dbReference type="SAM" id="Phobius"/>
    </source>
</evidence>
<evidence type="ECO:0008006" key="6">
    <source>
        <dbReference type="Google" id="ProtNLM"/>
    </source>
</evidence>
<dbReference type="NCBIfam" id="TIGR02532">
    <property type="entry name" value="IV_pilin_GFxxxE"/>
    <property type="match status" value="1"/>
</dbReference>
<evidence type="ECO:0000256" key="1">
    <source>
        <dbReference type="ARBA" id="ARBA00005233"/>
    </source>
</evidence>
<comment type="similarity">
    <text evidence="1">Belongs to the N-Me-Phe pilin family.</text>
</comment>
<sequence>MKKYSNLGFTLIEILIVTAIVGIIIAIAVPNYQQYIKEARKSACLSEAKNYSNNVFYILNDESDTSAVPVAPVITACQSITNATGWTLDTWGIIEATAKSPSNARIECDVPNGTPCRILP</sequence>
<evidence type="ECO:0000313" key="5">
    <source>
        <dbReference type="Proteomes" id="UP000610203"/>
    </source>
</evidence>